<sequence>MGKTDVNARIGLEENIGRIAEPNQPTCSSNGCQKIKSSCNILESLFVKTCPMIYYDCKDNILPEILTQGILTSGYYANQYNEKKEPVLNIQQLIKHLLVVLIKIQQSLNIHLIITFTVKLAIEATQRFFNDLRKDIGNPIFERLFSINTTKTQLDKAAKAIAENEKFRFFSSTFSIGLSTGDAEFQQFLKGVLQKILNIFIGIRRSDTPTYDISDLVNKQPKVSKGLRSALIGNAKMTKKKRLGQRRFRWVL</sequence>
<dbReference type="Proteomes" id="UP000681720">
    <property type="component" value="Unassembled WGS sequence"/>
</dbReference>
<dbReference type="EMBL" id="CAJNOW010006449">
    <property type="protein sequence ID" value="CAF1485406.1"/>
    <property type="molecule type" value="Genomic_DNA"/>
</dbReference>
<evidence type="ECO:0000313" key="2">
    <source>
        <dbReference type="EMBL" id="CAF4200457.1"/>
    </source>
</evidence>
<dbReference type="OrthoDB" id="301415at2759"/>
<protein>
    <submittedName>
        <fullName evidence="1">Uncharacterized protein</fullName>
    </submittedName>
</protein>
<proteinExistence type="predicted"/>
<name>A0A815SA14_9BILA</name>
<evidence type="ECO:0000313" key="3">
    <source>
        <dbReference type="Proteomes" id="UP000663834"/>
    </source>
</evidence>
<comment type="caution">
    <text evidence="1">The sequence shown here is derived from an EMBL/GenBank/DDBJ whole genome shotgun (WGS) entry which is preliminary data.</text>
</comment>
<evidence type="ECO:0000313" key="1">
    <source>
        <dbReference type="EMBL" id="CAF1485406.1"/>
    </source>
</evidence>
<dbReference type="AlphaFoldDB" id="A0A815SA14"/>
<dbReference type="Proteomes" id="UP000663834">
    <property type="component" value="Unassembled WGS sequence"/>
</dbReference>
<accession>A0A815SA14</accession>
<organism evidence="1 3">
    <name type="scientific">Rotaria magnacalcarata</name>
    <dbReference type="NCBI Taxonomy" id="392030"/>
    <lineage>
        <taxon>Eukaryota</taxon>
        <taxon>Metazoa</taxon>
        <taxon>Spiralia</taxon>
        <taxon>Gnathifera</taxon>
        <taxon>Rotifera</taxon>
        <taxon>Eurotatoria</taxon>
        <taxon>Bdelloidea</taxon>
        <taxon>Philodinida</taxon>
        <taxon>Philodinidae</taxon>
        <taxon>Rotaria</taxon>
    </lineage>
</organism>
<dbReference type="EMBL" id="CAJOBJ010018800">
    <property type="protein sequence ID" value="CAF4200457.1"/>
    <property type="molecule type" value="Genomic_DNA"/>
</dbReference>
<gene>
    <name evidence="2" type="ORF">GIL414_LOCUS21581</name>
    <name evidence="1" type="ORF">KQP761_LOCUS13796</name>
</gene>
<reference evidence="1" key="1">
    <citation type="submission" date="2021-02" db="EMBL/GenBank/DDBJ databases">
        <authorList>
            <person name="Nowell W R."/>
        </authorList>
    </citation>
    <scope>NUCLEOTIDE SEQUENCE</scope>
</reference>